<dbReference type="SUPFAM" id="SSF51726">
    <property type="entry name" value="UROD/MetE-like"/>
    <property type="match status" value="1"/>
</dbReference>
<dbReference type="GO" id="GO:0004853">
    <property type="term" value="F:uroporphyrinogen decarboxylase activity"/>
    <property type="evidence" value="ECO:0007669"/>
    <property type="project" value="InterPro"/>
</dbReference>
<dbReference type="AlphaFoldDB" id="A0A4P6LW91"/>
<name>A0A4P6LW91_9FIRM</name>
<dbReference type="Proteomes" id="UP000289794">
    <property type="component" value="Chromosome"/>
</dbReference>
<organism evidence="2 3">
    <name type="scientific">Blautia producta</name>
    <dbReference type="NCBI Taxonomy" id="33035"/>
    <lineage>
        <taxon>Bacteria</taxon>
        <taxon>Bacillati</taxon>
        <taxon>Bacillota</taxon>
        <taxon>Clostridia</taxon>
        <taxon>Lachnospirales</taxon>
        <taxon>Lachnospiraceae</taxon>
        <taxon>Blautia</taxon>
    </lineage>
</organism>
<dbReference type="GO" id="GO:0006779">
    <property type="term" value="P:porphyrin-containing compound biosynthetic process"/>
    <property type="evidence" value="ECO:0007669"/>
    <property type="project" value="InterPro"/>
</dbReference>
<sequence>MSIVKFSESEMKRIGSYKIPGSYGSASVEQPRLSTPITPRENALRVFRGEKPLWLPNMNRDMNLICPDMMPDAAARAFGGIDWFGVEWQYEPLTKAAMVKPGTRRLSDIVNWENELVFPDLNELDWEKDAEELYSMLPNDRFTYFVVYNGIFERTADLTNFEDTFCYLLEEPDALTAFFDRLIDWYIQLIKIAKKYYHADMILFHDDMGSQRAPFFSGEIYQELFIPQYKKLTQAVHEEGMYIALHSCGDVRMHIPNFIEAGFDAWEGQEGATDKDEIMELYGDSLIQLGNFNISGDITDEQAVQIIRKMIETRGKKGRCAYRIRDMRPVRGDVNLDDEMYRYSRMFYSGQ</sequence>
<dbReference type="InterPro" id="IPR000257">
    <property type="entry name" value="Uroporphyrinogen_deCOase"/>
</dbReference>
<dbReference type="Gene3D" id="3.20.20.210">
    <property type="match status" value="1"/>
</dbReference>
<accession>A0A4P6LW91</accession>
<gene>
    <name evidence="2" type="ORF">PMF13cell1_01893</name>
</gene>
<dbReference type="EMBL" id="CP035945">
    <property type="protein sequence ID" value="QBE96349.1"/>
    <property type="molecule type" value="Genomic_DNA"/>
</dbReference>
<dbReference type="RefSeq" id="WP_130180584.1">
    <property type="nucleotide sequence ID" value="NZ_CP035945.1"/>
</dbReference>
<proteinExistence type="predicted"/>
<feature type="domain" description="Uroporphyrinogen decarboxylase (URO-D)" evidence="1">
    <location>
        <begin position="124"/>
        <end position="293"/>
    </location>
</feature>
<evidence type="ECO:0000313" key="2">
    <source>
        <dbReference type="EMBL" id="QBE96349.1"/>
    </source>
</evidence>
<reference evidence="2 3" key="1">
    <citation type="submission" date="2019-01" db="EMBL/GenBank/DDBJ databases">
        <title>PMF-metabolizing Aryl O-demethylase.</title>
        <authorList>
            <person name="Kim M."/>
        </authorList>
    </citation>
    <scope>NUCLEOTIDE SEQUENCE [LARGE SCALE GENOMIC DNA]</scope>
    <source>
        <strain evidence="2 3">PMF1</strain>
    </source>
</reference>
<evidence type="ECO:0000313" key="3">
    <source>
        <dbReference type="Proteomes" id="UP000289794"/>
    </source>
</evidence>
<dbReference type="InterPro" id="IPR038071">
    <property type="entry name" value="UROD/MetE-like_sf"/>
</dbReference>
<dbReference type="KEGG" id="bpro:PMF13cell1_01893"/>
<dbReference type="Pfam" id="PF01208">
    <property type="entry name" value="URO-D"/>
    <property type="match status" value="1"/>
</dbReference>
<evidence type="ECO:0000259" key="1">
    <source>
        <dbReference type="Pfam" id="PF01208"/>
    </source>
</evidence>
<protein>
    <recommendedName>
        <fullName evidence="1">Uroporphyrinogen decarboxylase (URO-D) domain-containing protein</fullName>
    </recommendedName>
</protein>